<organism evidence="2 3">
    <name type="scientific">Haloferula rosea</name>
    <dbReference type="NCBI Taxonomy" id="490093"/>
    <lineage>
        <taxon>Bacteria</taxon>
        <taxon>Pseudomonadati</taxon>
        <taxon>Verrucomicrobiota</taxon>
        <taxon>Verrucomicrobiia</taxon>
        <taxon>Verrucomicrobiales</taxon>
        <taxon>Verrucomicrobiaceae</taxon>
        <taxon>Haloferula</taxon>
    </lineage>
</organism>
<accession>A0A934VHG4</accession>
<dbReference type="RefSeq" id="WP_200283507.1">
    <property type="nucleotide sequence ID" value="NZ_JAENII010000027.1"/>
</dbReference>
<sequence length="165" mass="18673">MKTLAATIFLLVSSAVGLCAEEKKPERTMKFTLQWGGYYVSRGEDGKFSLIRILDFNVDAYHAAMFTEKFEKIPTLDQVKKLSPFVGHAPIDSKALLNRVDLTYLGSEKLKEDDLDGYSYYLEAHQVDEDEVKKLMTRIIGFSGNKPMILELSLKDGELQISEPK</sequence>
<protein>
    <recommendedName>
        <fullName evidence="4">Lipoprotein</fullName>
    </recommendedName>
</protein>
<feature type="chain" id="PRO_5036841237" description="Lipoprotein" evidence="1">
    <location>
        <begin position="21"/>
        <end position="165"/>
    </location>
</feature>
<reference evidence="2" key="1">
    <citation type="submission" date="2021-01" db="EMBL/GenBank/DDBJ databases">
        <title>Modified the classification status of verrucomicrobia.</title>
        <authorList>
            <person name="Feng X."/>
        </authorList>
    </citation>
    <scope>NUCLEOTIDE SEQUENCE</scope>
    <source>
        <strain evidence="2">KCTC 22201</strain>
    </source>
</reference>
<feature type="signal peptide" evidence="1">
    <location>
        <begin position="1"/>
        <end position="20"/>
    </location>
</feature>
<evidence type="ECO:0000256" key="1">
    <source>
        <dbReference type="SAM" id="SignalP"/>
    </source>
</evidence>
<comment type="caution">
    <text evidence="2">The sequence shown here is derived from an EMBL/GenBank/DDBJ whole genome shotgun (WGS) entry which is preliminary data.</text>
</comment>
<evidence type="ECO:0000313" key="3">
    <source>
        <dbReference type="Proteomes" id="UP000658278"/>
    </source>
</evidence>
<dbReference type="EMBL" id="JAENII010000027">
    <property type="protein sequence ID" value="MBK1829036.1"/>
    <property type="molecule type" value="Genomic_DNA"/>
</dbReference>
<gene>
    <name evidence="2" type="ORF">JIN81_18515</name>
</gene>
<proteinExistence type="predicted"/>
<evidence type="ECO:0000313" key="2">
    <source>
        <dbReference type="EMBL" id="MBK1829036.1"/>
    </source>
</evidence>
<name>A0A934VHG4_9BACT</name>
<evidence type="ECO:0008006" key="4">
    <source>
        <dbReference type="Google" id="ProtNLM"/>
    </source>
</evidence>
<dbReference type="Proteomes" id="UP000658278">
    <property type="component" value="Unassembled WGS sequence"/>
</dbReference>
<keyword evidence="3" id="KW-1185">Reference proteome</keyword>
<keyword evidence="1" id="KW-0732">Signal</keyword>
<dbReference type="AlphaFoldDB" id="A0A934VHG4"/>